<dbReference type="Proteomes" id="UP001595698">
    <property type="component" value="Unassembled WGS sequence"/>
</dbReference>
<dbReference type="EMBL" id="JBHSBC010000005">
    <property type="protein sequence ID" value="MFC3980005.1"/>
    <property type="molecule type" value="Genomic_DNA"/>
</dbReference>
<protein>
    <submittedName>
        <fullName evidence="2">Uncharacterized protein</fullName>
    </submittedName>
</protein>
<reference evidence="3" key="1">
    <citation type="journal article" date="2019" name="Int. J. Syst. Evol. Microbiol.">
        <title>The Global Catalogue of Microorganisms (GCM) 10K type strain sequencing project: providing services to taxonomists for standard genome sequencing and annotation.</title>
        <authorList>
            <consortium name="The Broad Institute Genomics Platform"/>
            <consortium name="The Broad Institute Genome Sequencing Center for Infectious Disease"/>
            <person name="Wu L."/>
            <person name="Ma J."/>
        </authorList>
    </citation>
    <scope>NUCLEOTIDE SEQUENCE [LARGE SCALE GENOMIC DNA]</scope>
    <source>
        <strain evidence="3">TBRC 7912</strain>
    </source>
</reference>
<dbReference type="RefSeq" id="WP_386188907.1">
    <property type="nucleotide sequence ID" value="NZ_JBHSBC010000005.1"/>
</dbReference>
<organism evidence="2 3">
    <name type="scientific">Streptosporangium jomthongense</name>
    <dbReference type="NCBI Taxonomy" id="1193683"/>
    <lineage>
        <taxon>Bacteria</taxon>
        <taxon>Bacillati</taxon>
        <taxon>Actinomycetota</taxon>
        <taxon>Actinomycetes</taxon>
        <taxon>Streptosporangiales</taxon>
        <taxon>Streptosporangiaceae</taxon>
        <taxon>Streptosporangium</taxon>
    </lineage>
</organism>
<gene>
    <name evidence="2" type="ORF">ACFOYY_07730</name>
</gene>
<name>A0ABV8EXU4_9ACTN</name>
<keyword evidence="3" id="KW-1185">Reference proteome</keyword>
<comment type="caution">
    <text evidence="2">The sequence shown here is derived from an EMBL/GenBank/DDBJ whole genome shotgun (WGS) entry which is preliminary data.</text>
</comment>
<feature type="region of interest" description="Disordered" evidence="1">
    <location>
        <begin position="33"/>
        <end position="58"/>
    </location>
</feature>
<evidence type="ECO:0000256" key="1">
    <source>
        <dbReference type="SAM" id="MobiDB-lite"/>
    </source>
</evidence>
<accession>A0ABV8EXU4</accession>
<sequence length="58" mass="6196">MSERPESSLIADRVRAEARSEARRSVVAIDASFDPDGAVGSRRNGAEGPSGVRNPNDR</sequence>
<evidence type="ECO:0000313" key="2">
    <source>
        <dbReference type="EMBL" id="MFC3980005.1"/>
    </source>
</evidence>
<evidence type="ECO:0000313" key="3">
    <source>
        <dbReference type="Proteomes" id="UP001595698"/>
    </source>
</evidence>
<proteinExistence type="predicted"/>